<keyword evidence="1" id="KW-0805">Transcription regulation</keyword>
<feature type="domain" description="NET" evidence="3">
    <location>
        <begin position="200"/>
        <end position="279"/>
    </location>
</feature>
<name>A0A1D1YQB5_9ARAE</name>
<keyword evidence="2" id="KW-0804">Transcription</keyword>
<organism evidence="4">
    <name type="scientific">Anthurium amnicola</name>
    <dbReference type="NCBI Taxonomy" id="1678845"/>
    <lineage>
        <taxon>Eukaryota</taxon>
        <taxon>Viridiplantae</taxon>
        <taxon>Streptophyta</taxon>
        <taxon>Embryophyta</taxon>
        <taxon>Tracheophyta</taxon>
        <taxon>Spermatophyta</taxon>
        <taxon>Magnoliopsida</taxon>
        <taxon>Liliopsida</taxon>
        <taxon>Araceae</taxon>
        <taxon>Pothoideae</taxon>
        <taxon>Potheae</taxon>
        <taxon>Anthurium</taxon>
    </lineage>
</organism>
<dbReference type="AlphaFoldDB" id="A0A1D1YQB5"/>
<dbReference type="PROSITE" id="PS51525">
    <property type="entry name" value="NET"/>
    <property type="match status" value="1"/>
</dbReference>
<dbReference type="Pfam" id="PF17035">
    <property type="entry name" value="BET"/>
    <property type="match status" value="1"/>
</dbReference>
<dbReference type="InterPro" id="IPR038336">
    <property type="entry name" value="NET_sf"/>
</dbReference>
<sequence>MSEASREMISHTKQNDRGPDYLGYYKHAALDLFLNEDIRLAFSGLDLEPSAGTYSGAEVGTCSPSDLSSSDQIVEGLSDFKQERLKILLHRSAVALNQEIDEIHDRISMMFQIEELREKELDSSCEGLVDPECRRQRSSLSDKFSNLADMCQSQSCKKAYEDFQALLRDFGLEAEDAVDKCFSDILAELGIMEQNLEEYLNFLASKCRPMTPADKQLLGQQIHKLPVKALDRIVEIIHCSKSSEKQLPDKIHVDLEEEDNSTLWRLYFYVRMVERANKT</sequence>
<dbReference type="PANTHER" id="PTHR45926">
    <property type="entry name" value="OSJNBA0053K19.4 PROTEIN"/>
    <property type="match status" value="1"/>
</dbReference>
<reference evidence="4" key="1">
    <citation type="submission" date="2015-07" db="EMBL/GenBank/DDBJ databases">
        <title>Transcriptome Assembly of Anthurium amnicola.</title>
        <authorList>
            <person name="Suzuki J."/>
        </authorList>
    </citation>
    <scope>NUCLEOTIDE SEQUENCE</scope>
</reference>
<gene>
    <name evidence="4" type="primary">Brd4_0</name>
    <name evidence="4" type="ORF">g.41446</name>
</gene>
<accession>A0A1D1YQB5</accession>
<evidence type="ECO:0000313" key="4">
    <source>
        <dbReference type="EMBL" id="JAT56814.1"/>
    </source>
</evidence>
<protein>
    <submittedName>
        <fullName evidence="4">Bromodomain-containing protein 4</fullName>
    </submittedName>
</protein>
<evidence type="ECO:0000256" key="1">
    <source>
        <dbReference type="ARBA" id="ARBA00023015"/>
    </source>
</evidence>
<evidence type="ECO:0000259" key="3">
    <source>
        <dbReference type="PROSITE" id="PS51525"/>
    </source>
</evidence>
<evidence type="ECO:0000256" key="2">
    <source>
        <dbReference type="ARBA" id="ARBA00023163"/>
    </source>
</evidence>
<dbReference type="Gene3D" id="1.20.1270.220">
    <property type="match status" value="1"/>
</dbReference>
<dbReference type="InterPro" id="IPR027353">
    <property type="entry name" value="NET_dom"/>
</dbReference>
<proteinExistence type="predicted"/>
<dbReference type="EMBL" id="GDJX01011122">
    <property type="protein sequence ID" value="JAT56814.1"/>
    <property type="molecule type" value="Transcribed_RNA"/>
</dbReference>